<dbReference type="Pfam" id="PF05331">
    <property type="entry name" value="DUF742"/>
    <property type="match status" value="1"/>
</dbReference>
<name>A0A558AA76_9PSEU</name>
<organism evidence="1 2">
    <name type="scientific">Amycolatopsis acidiphila</name>
    <dbReference type="NCBI Taxonomy" id="715473"/>
    <lineage>
        <taxon>Bacteria</taxon>
        <taxon>Bacillati</taxon>
        <taxon>Actinomycetota</taxon>
        <taxon>Actinomycetes</taxon>
        <taxon>Pseudonocardiales</taxon>
        <taxon>Pseudonocardiaceae</taxon>
        <taxon>Amycolatopsis</taxon>
    </lineage>
</organism>
<evidence type="ECO:0000313" key="2">
    <source>
        <dbReference type="Proteomes" id="UP000318578"/>
    </source>
</evidence>
<accession>A0A558AA76</accession>
<sequence length="125" mass="13871">MTHRREPWFDEAAGPLVRPYAVTRGRTSDARHDLDIITLVVAVRSESRARLLEPEHAEIVRMCQSALSVAEVSAKLHLPLVVTKILIGDLINDGYLIFRSPPSPSRTGSPDIKLLQAVLNGIRKL</sequence>
<gene>
    <name evidence="1" type="ORF">FNH06_18265</name>
</gene>
<dbReference type="PANTHER" id="PTHR36221">
    <property type="entry name" value="DUF742 DOMAIN-CONTAINING PROTEIN"/>
    <property type="match status" value="1"/>
</dbReference>
<keyword evidence="2" id="KW-1185">Reference proteome</keyword>
<reference evidence="1 2" key="1">
    <citation type="submission" date="2019-07" db="EMBL/GenBank/DDBJ databases">
        <title>New species of Amycolatopsis and Streptomyces.</title>
        <authorList>
            <person name="Duangmal K."/>
            <person name="Teo W.F.A."/>
            <person name="Lipun K."/>
        </authorList>
    </citation>
    <scope>NUCLEOTIDE SEQUENCE [LARGE SCALE GENOMIC DNA]</scope>
    <source>
        <strain evidence="1 2">JCM 30562</strain>
    </source>
</reference>
<comment type="caution">
    <text evidence="1">The sequence shown here is derived from an EMBL/GenBank/DDBJ whole genome shotgun (WGS) entry which is preliminary data.</text>
</comment>
<proteinExistence type="predicted"/>
<protein>
    <submittedName>
        <fullName evidence="1">DUF742 domain-containing protein</fullName>
    </submittedName>
</protein>
<dbReference type="RefSeq" id="WP_144640026.1">
    <property type="nucleotide sequence ID" value="NZ_BNAX01000001.1"/>
</dbReference>
<dbReference type="AlphaFoldDB" id="A0A558AA76"/>
<dbReference type="OrthoDB" id="4244884at2"/>
<evidence type="ECO:0000313" key="1">
    <source>
        <dbReference type="EMBL" id="TVT21167.1"/>
    </source>
</evidence>
<dbReference type="PANTHER" id="PTHR36221:SF1">
    <property type="entry name" value="DUF742 DOMAIN-CONTAINING PROTEIN"/>
    <property type="match status" value="1"/>
</dbReference>
<dbReference type="EMBL" id="VJZA01000029">
    <property type="protein sequence ID" value="TVT21167.1"/>
    <property type="molecule type" value="Genomic_DNA"/>
</dbReference>
<dbReference type="InterPro" id="IPR007995">
    <property type="entry name" value="DUF742"/>
</dbReference>
<dbReference type="Proteomes" id="UP000318578">
    <property type="component" value="Unassembled WGS sequence"/>
</dbReference>